<dbReference type="STRING" id="42256.RradSPS_1677"/>
<comment type="similarity">
    <text evidence="1">Belongs to the aldehyde dehydrogenase family.</text>
</comment>
<dbReference type="Proteomes" id="UP001281130">
    <property type="component" value="Unassembled WGS sequence"/>
</dbReference>
<dbReference type="PATRIC" id="fig|42256.3.peg.1699"/>
<dbReference type="RefSeq" id="WP_038681949.1">
    <property type="nucleotide sequence ID" value="NZ_CP007514.1"/>
</dbReference>
<gene>
    <name evidence="4" type="ORF">RradSPS_1677</name>
    <name evidence="5" type="ORF">SIL72_10045</name>
</gene>
<keyword evidence="2 5" id="KW-0560">Oxidoreductase</keyword>
<dbReference type="CDD" id="cd07078">
    <property type="entry name" value="ALDH"/>
    <property type="match status" value="1"/>
</dbReference>
<dbReference type="Proteomes" id="UP000025229">
    <property type="component" value="Chromosome"/>
</dbReference>
<organism evidence="4 6">
    <name type="scientific">Rubrobacter radiotolerans</name>
    <name type="common">Arthrobacter radiotolerans</name>
    <dbReference type="NCBI Taxonomy" id="42256"/>
    <lineage>
        <taxon>Bacteria</taxon>
        <taxon>Bacillati</taxon>
        <taxon>Actinomycetota</taxon>
        <taxon>Rubrobacteria</taxon>
        <taxon>Rubrobacterales</taxon>
        <taxon>Rubrobacteraceae</taxon>
        <taxon>Rubrobacter</taxon>
    </lineage>
</organism>
<dbReference type="Gene3D" id="3.40.309.10">
    <property type="entry name" value="Aldehyde Dehydrogenase, Chain A, domain 2"/>
    <property type="match status" value="1"/>
</dbReference>
<dbReference type="PANTHER" id="PTHR11699">
    <property type="entry name" value="ALDEHYDE DEHYDROGENASE-RELATED"/>
    <property type="match status" value="1"/>
</dbReference>
<dbReference type="InterPro" id="IPR015590">
    <property type="entry name" value="Aldehyde_DH_dom"/>
</dbReference>
<reference evidence="4 6" key="1">
    <citation type="submission" date="2014-03" db="EMBL/GenBank/DDBJ databases">
        <title>Complete genome sequence of the Radio-Resistant Rubrobacter radiotolerans RSPS-4.</title>
        <authorList>
            <person name="Egas C.C."/>
            <person name="Barroso C.C."/>
            <person name="Froufe H.J.C."/>
            <person name="Pacheco J.J."/>
            <person name="Albuquerque L.L."/>
            <person name="da Costa M.M.S."/>
        </authorList>
    </citation>
    <scope>NUCLEOTIDE SEQUENCE [LARGE SCALE GENOMIC DNA]</scope>
    <source>
        <strain evidence="4 6">RSPS-4</strain>
    </source>
</reference>
<evidence type="ECO:0000313" key="5">
    <source>
        <dbReference type="EMBL" id="MDX5894366.1"/>
    </source>
</evidence>
<dbReference type="eggNOG" id="COG1012">
    <property type="taxonomic scope" value="Bacteria"/>
</dbReference>
<accession>A0A023X4N7</accession>
<dbReference type="EC" id="1.2.1.-" evidence="5"/>
<dbReference type="GO" id="GO:0016620">
    <property type="term" value="F:oxidoreductase activity, acting on the aldehyde or oxo group of donors, NAD or NADP as acceptor"/>
    <property type="evidence" value="ECO:0007669"/>
    <property type="project" value="InterPro"/>
</dbReference>
<dbReference type="AlphaFoldDB" id="A0A023X4N7"/>
<dbReference type="FunFam" id="3.40.309.10:FF:000009">
    <property type="entry name" value="Aldehyde dehydrogenase A"/>
    <property type="match status" value="1"/>
</dbReference>
<dbReference type="EMBL" id="CP007514">
    <property type="protein sequence ID" value="AHY46960.1"/>
    <property type="molecule type" value="Genomic_DNA"/>
</dbReference>
<evidence type="ECO:0000256" key="2">
    <source>
        <dbReference type="ARBA" id="ARBA00023002"/>
    </source>
</evidence>
<dbReference type="InterPro" id="IPR016162">
    <property type="entry name" value="Ald_DH_N"/>
</dbReference>
<proteinExistence type="inferred from homology"/>
<sequence length="479" mass="50896">MGHMFYGGERIGANGLATLEIKNPATGEVVDEIPRGGAGQVDEAVKAAKEAFAGWSKTPASKRGQTLLDAAAAVEARQSELAPILVSEQGKPLREANLELHAFVRTLRHYGGMAKNIRGGYVPDLDTDTYGMVVRRPLGVIGAIVPWNFPTTLLANKLGPALITGNTVVAKPAETTPLVTVRIAEIMHEAGLPAGVFNVVTGRGSEAGEALATHAQVRKLAFTGSTPVGKMLVGKAAGNLKRTTLELGGSDPMIVCDDANLARAASAASVGRFFNCGQACLAVKRVFVFDSVADEFIGMLSEKVGKLRLGPGMEKGTMIGPLHTAGGREEVEEQVQSAVDSGAKVLHGAKRPEGKEFERGNFYEPTLLVDPSHDSKVAQEEVFGPALPVWRVGGLDEAIERANGTPFGLGSSVWTADLNRASEAAERIEAGYTWINSPQVVYDELPFGGWKESGYGKEHGIEALDYYTETKAVVVRRHQ</sequence>
<evidence type="ECO:0000256" key="1">
    <source>
        <dbReference type="ARBA" id="ARBA00009986"/>
    </source>
</evidence>
<protein>
    <submittedName>
        <fullName evidence="5">Aldehyde dehydrogenase family protein</fullName>
        <ecNumber evidence="5">1.2.1.-</ecNumber>
    </submittedName>
    <submittedName>
        <fullName evidence="4">NAD-dependent aldehyde dehydrogenase</fullName>
    </submittedName>
</protein>
<dbReference type="Pfam" id="PF00171">
    <property type="entry name" value="Aldedh"/>
    <property type="match status" value="1"/>
</dbReference>
<dbReference type="SUPFAM" id="SSF53720">
    <property type="entry name" value="ALDH-like"/>
    <property type="match status" value="1"/>
</dbReference>
<keyword evidence="6" id="KW-1185">Reference proteome</keyword>
<dbReference type="Gene3D" id="3.40.605.10">
    <property type="entry name" value="Aldehyde Dehydrogenase, Chain A, domain 1"/>
    <property type="match status" value="1"/>
</dbReference>
<evidence type="ECO:0000259" key="3">
    <source>
        <dbReference type="Pfam" id="PF00171"/>
    </source>
</evidence>
<dbReference type="InterPro" id="IPR016161">
    <property type="entry name" value="Ald_DH/histidinol_DH"/>
</dbReference>
<reference evidence="5" key="2">
    <citation type="submission" date="2023-11" db="EMBL/GenBank/DDBJ databases">
        <title>MicrobeMod: A computational toolkit for identifying prokaryotic methylation and restriction-modification with nanopore sequencing.</title>
        <authorList>
            <person name="Crits-Christoph A."/>
            <person name="Kang S.C."/>
            <person name="Lee H."/>
            <person name="Ostrov N."/>
        </authorList>
    </citation>
    <scope>NUCLEOTIDE SEQUENCE</scope>
    <source>
        <strain evidence="5">ATCC 51242</strain>
    </source>
</reference>
<evidence type="ECO:0000313" key="6">
    <source>
        <dbReference type="Proteomes" id="UP000025229"/>
    </source>
</evidence>
<feature type="domain" description="Aldehyde dehydrogenase" evidence="3">
    <location>
        <begin position="17"/>
        <end position="473"/>
    </location>
</feature>
<evidence type="ECO:0000313" key="4">
    <source>
        <dbReference type="EMBL" id="AHY46960.1"/>
    </source>
</evidence>
<dbReference type="PROSITE" id="PS00070">
    <property type="entry name" value="ALDEHYDE_DEHYDR_CYS"/>
    <property type="match status" value="1"/>
</dbReference>
<dbReference type="EMBL" id="JAWXXX010000001">
    <property type="protein sequence ID" value="MDX5894366.1"/>
    <property type="molecule type" value="Genomic_DNA"/>
</dbReference>
<dbReference type="HOGENOM" id="CLU_005391_0_2_11"/>
<name>A0A023X4N7_RUBRA</name>
<dbReference type="InterPro" id="IPR016163">
    <property type="entry name" value="Ald_DH_C"/>
</dbReference>
<dbReference type="InterPro" id="IPR016160">
    <property type="entry name" value="Ald_DH_CS_CYS"/>
</dbReference>
<dbReference type="FunFam" id="3.40.605.10:FF:000007">
    <property type="entry name" value="NAD/NADP-dependent betaine aldehyde dehydrogenase"/>
    <property type="match status" value="1"/>
</dbReference>
<dbReference type="KEGG" id="rrd:RradSPS_1677"/>